<evidence type="ECO:0000313" key="8">
    <source>
        <dbReference type="EMBL" id="CAI3997636.1"/>
    </source>
</evidence>
<reference evidence="9 10" key="2">
    <citation type="submission" date="2024-05" db="EMBL/GenBank/DDBJ databases">
        <authorList>
            <person name="Chen Y."/>
            <person name="Shah S."/>
            <person name="Dougan E. K."/>
            <person name="Thang M."/>
            <person name="Chan C."/>
        </authorList>
    </citation>
    <scope>NUCLEOTIDE SEQUENCE [LARGE SCALE GENOMIC DNA]</scope>
</reference>
<proteinExistence type="inferred from homology"/>
<keyword evidence="10" id="KW-1185">Reference proteome</keyword>
<dbReference type="OrthoDB" id="10266364at2759"/>
<dbReference type="EMBL" id="CAMXCT020002361">
    <property type="protein sequence ID" value="CAL1151011.1"/>
    <property type="molecule type" value="Genomic_DNA"/>
</dbReference>
<sequence>MAPWLQRVPFKAPSWTSKLKAPPTRVLLANLPTPLMPWSCPLLQDLSVRWSLKRDDLCGLELSGNKTRKLEFLLAEALDKGHDCVVTVGGLQSNHCRATAVAARMVNLESHLVLLVKDQMLEQDPGLEGNLLLSRLTDATLHLCAASTYRSLGGDLQAADRLNEEMAQQLRRQGKNPYVIPVGGTCPLGTWGYLSAVDELQEQLSPEDPVDHIVVAAGSGGTLAGLALALHLAGGKQQLHGVNIQHEPDVYRKLIASEAMGLGCDETLASAVAGEVQLLSGAGLGYAQSSQLELRCLAEVAKVSGVVLDHVYAGKALYHFCEYAKANPDAFRNSHILFWHTGGLFGLYSQAERLQSLPKRVSSFQPTQPQPKVGERENTGPEGLG</sequence>
<accession>A0A9P1CUG6</accession>
<comment type="similarity">
    <text evidence="2">Belongs to the ACC deaminase/D-cysteine desulfhydrase family.</text>
</comment>
<keyword evidence="3 5" id="KW-0663">Pyridoxal phosphate</keyword>
<protein>
    <submittedName>
        <fullName evidence="9">1-aminocyclopropane-1-carboxylate deaminase</fullName>
    </submittedName>
</protein>
<evidence type="ECO:0000256" key="5">
    <source>
        <dbReference type="PIRSR" id="PIRSR006278-2"/>
    </source>
</evidence>
<feature type="domain" description="Tryptophan synthase beta chain-like PALP" evidence="7">
    <location>
        <begin position="28"/>
        <end position="342"/>
    </location>
</feature>
<organism evidence="8">
    <name type="scientific">Cladocopium goreaui</name>
    <dbReference type="NCBI Taxonomy" id="2562237"/>
    <lineage>
        <taxon>Eukaryota</taxon>
        <taxon>Sar</taxon>
        <taxon>Alveolata</taxon>
        <taxon>Dinophyceae</taxon>
        <taxon>Suessiales</taxon>
        <taxon>Symbiodiniaceae</taxon>
        <taxon>Cladocopium</taxon>
    </lineage>
</organism>
<evidence type="ECO:0000256" key="3">
    <source>
        <dbReference type="ARBA" id="ARBA00022898"/>
    </source>
</evidence>
<comment type="caution">
    <text evidence="8">The sequence shown here is derived from an EMBL/GenBank/DDBJ whole genome shotgun (WGS) entry which is preliminary data.</text>
</comment>
<dbReference type="PANTHER" id="PTHR43780">
    <property type="entry name" value="1-AMINOCYCLOPROPANE-1-CARBOXYLATE DEAMINASE-RELATED"/>
    <property type="match status" value="1"/>
</dbReference>
<evidence type="ECO:0000256" key="1">
    <source>
        <dbReference type="ARBA" id="ARBA00001933"/>
    </source>
</evidence>
<name>A0A9P1CUG6_9DINO</name>
<dbReference type="GO" id="GO:0019148">
    <property type="term" value="F:D-cysteine desulfhydrase activity"/>
    <property type="evidence" value="ECO:0007669"/>
    <property type="project" value="TreeGrafter"/>
</dbReference>
<dbReference type="EMBL" id="CAMXCT010002361">
    <property type="protein sequence ID" value="CAI3997636.1"/>
    <property type="molecule type" value="Genomic_DNA"/>
</dbReference>
<evidence type="ECO:0000256" key="6">
    <source>
        <dbReference type="SAM" id="MobiDB-lite"/>
    </source>
</evidence>
<dbReference type="Gene3D" id="3.40.50.1100">
    <property type="match status" value="2"/>
</dbReference>
<feature type="active site" description="Nucleophile" evidence="4">
    <location>
        <position position="93"/>
    </location>
</feature>
<evidence type="ECO:0000313" key="9">
    <source>
        <dbReference type="EMBL" id="CAL4784948.1"/>
    </source>
</evidence>
<dbReference type="SUPFAM" id="SSF53686">
    <property type="entry name" value="Tryptophan synthase beta subunit-like PLP-dependent enzymes"/>
    <property type="match status" value="1"/>
</dbReference>
<dbReference type="PIRSF" id="PIRSF006278">
    <property type="entry name" value="ACCD_DCysDesulf"/>
    <property type="match status" value="1"/>
</dbReference>
<evidence type="ECO:0000313" key="10">
    <source>
        <dbReference type="Proteomes" id="UP001152797"/>
    </source>
</evidence>
<reference evidence="8" key="1">
    <citation type="submission" date="2022-10" db="EMBL/GenBank/DDBJ databases">
        <authorList>
            <person name="Chen Y."/>
            <person name="Dougan E. K."/>
            <person name="Chan C."/>
            <person name="Rhodes N."/>
            <person name="Thang M."/>
        </authorList>
    </citation>
    <scope>NUCLEOTIDE SEQUENCE</scope>
</reference>
<evidence type="ECO:0000259" key="7">
    <source>
        <dbReference type="Pfam" id="PF00291"/>
    </source>
</evidence>
<dbReference type="InterPro" id="IPR036052">
    <property type="entry name" value="TrpB-like_PALP_sf"/>
</dbReference>
<gene>
    <name evidence="8" type="ORF">C1SCF055_LOCUS23997</name>
</gene>
<dbReference type="InterPro" id="IPR001926">
    <property type="entry name" value="TrpB-like_PALP"/>
</dbReference>
<dbReference type="EMBL" id="CAMXCT030002361">
    <property type="protein sequence ID" value="CAL4784948.1"/>
    <property type="molecule type" value="Genomic_DNA"/>
</dbReference>
<dbReference type="Proteomes" id="UP001152797">
    <property type="component" value="Unassembled WGS sequence"/>
</dbReference>
<feature type="region of interest" description="Disordered" evidence="6">
    <location>
        <begin position="360"/>
        <end position="385"/>
    </location>
</feature>
<feature type="modified residue" description="N6-(pyridoxal phosphate)lysine" evidence="5">
    <location>
        <position position="66"/>
    </location>
</feature>
<dbReference type="PANTHER" id="PTHR43780:SF2">
    <property type="entry name" value="1-AMINOCYCLOPROPANE-1-CARBOXYLATE DEAMINASE-RELATED"/>
    <property type="match status" value="1"/>
</dbReference>
<comment type="cofactor">
    <cofactor evidence="1">
        <name>pyridoxal 5'-phosphate</name>
        <dbReference type="ChEBI" id="CHEBI:597326"/>
    </cofactor>
</comment>
<dbReference type="AlphaFoldDB" id="A0A9P1CUG6"/>
<evidence type="ECO:0000256" key="4">
    <source>
        <dbReference type="PIRSR" id="PIRSR006278-1"/>
    </source>
</evidence>
<dbReference type="Pfam" id="PF00291">
    <property type="entry name" value="PALP"/>
    <property type="match status" value="1"/>
</dbReference>
<evidence type="ECO:0000256" key="2">
    <source>
        <dbReference type="ARBA" id="ARBA00008639"/>
    </source>
</evidence>
<dbReference type="InterPro" id="IPR027278">
    <property type="entry name" value="ACCD_DCysDesulf"/>
</dbReference>